<proteinExistence type="predicted"/>
<reference evidence="1" key="1">
    <citation type="submission" date="2014-09" db="EMBL/GenBank/DDBJ databases">
        <authorList>
            <person name="Magalhaes I.L.F."/>
            <person name="Oliveira U."/>
            <person name="Santos F.R."/>
            <person name="Vidigal T.H.D.A."/>
            <person name="Brescovit A.D."/>
            <person name="Santos A.J."/>
        </authorList>
    </citation>
    <scope>NUCLEOTIDE SEQUENCE</scope>
    <source>
        <tissue evidence="1">Shoot tissue taken approximately 20 cm above the soil surface</tissue>
    </source>
</reference>
<reference evidence="1" key="2">
    <citation type="journal article" date="2015" name="Data Brief">
        <title>Shoot transcriptome of the giant reed, Arundo donax.</title>
        <authorList>
            <person name="Barrero R.A."/>
            <person name="Guerrero F.D."/>
            <person name="Moolhuijzen P."/>
            <person name="Goolsby J.A."/>
            <person name="Tidwell J."/>
            <person name="Bellgard S.E."/>
            <person name="Bellgard M.I."/>
        </authorList>
    </citation>
    <scope>NUCLEOTIDE SEQUENCE</scope>
    <source>
        <tissue evidence="1">Shoot tissue taken approximately 20 cm above the soil surface</tissue>
    </source>
</reference>
<protein>
    <submittedName>
        <fullName evidence="1">Uncharacterized protein</fullName>
    </submittedName>
</protein>
<dbReference type="AlphaFoldDB" id="A0A0A9HE97"/>
<dbReference type="EMBL" id="GBRH01163792">
    <property type="protein sequence ID" value="JAE34104.1"/>
    <property type="molecule type" value="Transcribed_RNA"/>
</dbReference>
<evidence type="ECO:0000313" key="1">
    <source>
        <dbReference type="EMBL" id="JAE34104.1"/>
    </source>
</evidence>
<sequence length="56" mass="6545">MMSSFVLLQPLNVNHLFQKEIRSRRPYGSYTKPGLIMTTFRPTRMSSHLPGTNRHL</sequence>
<accession>A0A0A9HE97</accession>
<name>A0A0A9HE97_ARUDO</name>
<organism evidence="1">
    <name type="scientific">Arundo donax</name>
    <name type="common">Giant reed</name>
    <name type="synonym">Donax arundinaceus</name>
    <dbReference type="NCBI Taxonomy" id="35708"/>
    <lineage>
        <taxon>Eukaryota</taxon>
        <taxon>Viridiplantae</taxon>
        <taxon>Streptophyta</taxon>
        <taxon>Embryophyta</taxon>
        <taxon>Tracheophyta</taxon>
        <taxon>Spermatophyta</taxon>
        <taxon>Magnoliopsida</taxon>
        <taxon>Liliopsida</taxon>
        <taxon>Poales</taxon>
        <taxon>Poaceae</taxon>
        <taxon>PACMAD clade</taxon>
        <taxon>Arundinoideae</taxon>
        <taxon>Arundineae</taxon>
        <taxon>Arundo</taxon>
    </lineage>
</organism>